<feature type="domain" description="Chorismate mutase" evidence="2">
    <location>
        <begin position="71"/>
        <end position="152"/>
    </location>
</feature>
<feature type="region of interest" description="Disordered" evidence="1">
    <location>
        <begin position="1"/>
        <end position="68"/>
    </location>
</feature>
<reference evidence="3 4" key="1">
    <citation type="submission" date="2020-03" db="EMBL/GenBank/DDBJ databases">
        <title>Draft genome of Streptomyces sp. ventii, isolated from the Axial Seamount in the Pacific Ocean, and resequencing of the two type strains Streptomyces lonarensis strain NCL 716 and Streptomyces bohaiensis strain 11A07.</title>
        <authorList>
            <person name="Loughran R.M."/>
            <person name="Pfannmuller K.M."/>
            <person name="Wasson B.J."/>
            <person name="Deadmond M.C."/>
            <person name="Paddock B.E."/>
            <person name="Koyack M.J."/>
            <person name="Gallegos D.A."/>
            <person name="Mitchell E.A."/>
            <person name="Ushijima B."/>
            <person name="Saw J.H."/>
            <person name="Mcphail K.L."/>
            <person name="Videau P."/>
        </authorList>
    </citation>
    <scope>NUCLEOTIDE SEQUENCE [LARGE SCALE GENOMIC DNA]</scope>
    <source>
        <strain evidence="3 4">11A07</strain>
    </source>
</reference>
<dbReference type="Gene3D" id="1.20.59.10">
    <property type="entry name" value="Chorismate mutase"/>
    <property type="match status" value="1"/>
</dbReference>
<dbReference type="Proteomes" id="UP000727056">
    <property type="component" value="Unassembled WGS sequence"/>
</dbReference>
<evidence type="ECO:0000256" key="1">
    <source>
        <dbReference type="SAM" id="MobiDB-lite"/>
    </source>
</evidence>
<dbReference type="InterPro" id="IPR036263">
    <property type="entry name" value="Chorismate_II_sf"/>
</dbReference>
<dbReference type="EMBL" id="JAAVJC010000068">
    <property type="protein sequence ID" value="NJQ15362.1"/>
    <property type="molecule type" value="Genomic_DNA"/>
</dbReference>
<dbReference type="GO" id="GO:0004106">
    <property type="term" value="F:chorismate mutase activity"/>
    <property type="evidence" value="ECO:0007669"/>
    <property type="project" value="UniProtKB-EC"/>
</dbReference>
<dbReference type="InterPro" id="IPR002701">
    <property type="entry name" value="CM_II_prokaryot"/>
</dbReference>
<protein>
    <submittedName>
        <fullName evidence="3">Chorismate mutase</fullName>
        <ecNumber evidence="3">5.4.99.5</ecNumber>
    </submittedName>
</protein>
<comment type="caution">
    <text evidence="3">The sequence shown here is derived from an EMBL/GenBank/DDBJ whole genome shotgun (WGS) entry which is preliminary data.</text>
</comment>
<gene>
    <name evidence="3" type="ORF">HCN52_10480</name>
</gene>
<organism evidence="3 4">
    <name type="scientific">Streptomyces bohaiensis</name>
    <dbReference type="NCBI Taxonomy" id="1431344"/>
    <lineage>
        <taxon>Bacteria</taxon>
        <taxon>Bacillati</taxon>
        <taxon>Actinomycetota</taxon>
        <taxon>Actinomycetes</taxon>
        <taxon>Kitasatosporales</taxon>
        <taxon>Streptomycetaceae</taxon>
        <taxon>Streptomyces</taxon>
    </lineage>
</organism>
<dbReference type="SMART" id="SM00830">
    <property type="entry name" value="CM_2"/>
    <property type="match status" value="1"/>
</dbReference>
<dbReference type="NCBIfam" id="TIGR01808">
    <property type="entry name" value="CM_M_hiGC-arch"/>
    <property type="match status" value="1"/>
</dbReference>
<evidence type="ECO:0000313" key="4">
    <source>
        <dbReference type="Proteomes" id="UP000727056"/>
    </source>
</evidence>
<name>A0ABX1C888_9ACTN</name>
<dbReference type="NCBIfam" id="NF005894">
    <property type="entry name" value="PRK07857.1"/>
    <property type="match status" value="1"/>
</dbReference>
<sequence length="152" mass="15693">MPTSPTATASSSTLPTVPTASAGSPPAGASASRPDAAGTAAGGLPAAPPHSGGHAAATERDEAEWTGARTPEAAELVSGAREHIDVLDARIMALIGERRAVSEQIQRARLGSGGRRVNLAREMEILERYREELGPSGTRMAMLLLELCRGRS</sequence>
<dbReference type="PROSITE" id="PS51168">
    <property type="entry name" value="CHORISMATE_MUT_2"/>
    <property type="match status" value="1"/>
</dbReference>
<evidence type="ECO:0000313" key="3">
    <source>
        <dbReference type="EMBL" id="NJQ15362.1"/>
    </source>
</evidence>
<dbReference type="InterPro" id="IPR010958">
    <property type="entry name" value="Chorismate_mutase_highGC-bac"/>
</dbReference>
<dbReference type="SUPFAM" id="SSF48600">
    <property type="entry name" value="Chorismate mutase II"/>
    <property type="match status" value="1"/>
</dbReference>
<keyword evidence="4" id="KW-1185">Reference proteome</keyword>
<dbReference type="EC" id="5.4.99.5" evidence="3"/>
<feature type="compositionally biased region" description="Low complexity" evidence="1">
    <location>
        <begin position="1"/>
        <end position="56"/>
    </location>
</feature>
<keyword evidence="3" id="KW-0413">Isomerase</keyword>
<evidence type="ECO:0000259" key="2">
    <source>
        <dbReference type="PROSITE" id="PS51168"/>
    </source>
</evidence>
<proteinExistence type="predicted"/>
<dbReference type="Pfam" id="PF01817">
    <property type="entry name" value="CM_2"/>
    <property type="match status" value="1"/>
</dbReference>
<accession>A0ABX1C888</accession>
<dbReference type="InterPro" id="IPR036979">
    <property type="entry name" value="CM_dom_sf"/>
</dbReference>